<organism evidence="1 2">
    <name type="scientific">Adiantum capillus-veneris</name>
    <name type="common">Maidenhair fern</name>
    <dbReference type="NCBI Taxonomy" id="13818"/>
    <lineage>
        <taxon>Eukaryota</taxon>
        <taxon>Viridiplantae</taxon>
        <taxon>Streptophyta</taxon>
        <taxon>Embryophyta</taxon>
        <taxon>Tracheophyta</taxon>
        <taxon>Polypodiopsida</taxon>
        <taxon>Polypodiidae</taxon>
        <taxon>Polypodiales</taxon>
        <taxon>Pteridineae</taxon>
        <taxon>Pteridaceae</taxon>
        <taxon>Vittarioideae</taxon>
        <taxon>Adiantum</taxon>
    </lineage>
</organism>
<dbReference type="AlphaFoldDB" id="A0A9D4ZGN9"/>
<dbReference type="Proteomes" id="UP000886520">
    <property type="component" value="Chromosome 10"/>
</dbReference>
<evidence type="ECO:0000313" key="2">
    <source>
        <dbReference type="Proteomes" id="UP000886520"/>
    </source>
</evidence>
<proteinExistence type="predicted"/>
<gene>
    <name evidence="1" type="ORF">GOP47_0010730</name>
</gene>
<dbReference type="EMBL" id="JABFUD020000010">
    <property type="protein sequence ID" value="KAI5074769.1"/>
    <property type="molecule type" value="Genomic_DNA"/>
</dbReference>
<reference evidence="1" key="1">
    <citation type="submission" date="2021-01" db="EMBL/GenBank/DDBJ databases">
        <title>Adiantum capillus-veneris genome.</title>
        <authorList>
            <person name="Fang Y."/>
            <person name="Liao Q."/>
        </authorList>
    </citation>
    <scope>NUCLEOTIDE SEQUENCE</scope>
    <source>
        <strain evidence="1">H3</strain>
        <tissue evidence="1">Leaf</tissue>
    </source>
</reference>
<name>A0A9D4ZGN9_ADICA</name>
<accession>A0A9D4ZGN9</accession>
<comment type="caution">
    <text evidence="1">The sequence shown here is derived from an EMBL/GenBank/DDBJ whole genome shotgun (WGS) entry which is preliminary data.</text>
</comment>
<sequence>MKPRWRQEGQTHLERTEVDTYPPRLKTKVFVVLVVDAVKNIYDQIAYLLACISRHARCLVELDGALVNSASMRHEPMARDAMRLGIAICLLDKDFATIFCSGT</sequence>
<evidence type="ECO:0000313" key="1">
    <source>
        <dbReference type="EMBL" id="KAI5074769.1"/>
    </source>
</evidence>
<protein>
    <submittedName>
        <fullName evidence="1">Uncharacterized protein</fullName>
    </submittedName>
</protein>
<keyword evidence="2" id="KW-1185">Reference proteome</keyword>